<dbReference type="EMBL" id="MZGW01000009">
    <property type="protein sequence ID" value="OPJ54956.1"/>
    <property type="molecule type" value="Genomic_DNA"/>
</dbReference>
<evidence type="ECO:0000313" key="4">
    <source>
        <dbReference type="EMBL" id="OPJ54956.1"/>
    </source>
</evidence>
<dbReference type="InterPro" id="IPR009057">
    <property type="entry name" value="Homeodomain-like_sf"/>
</dbReference>
<evidence type="ECO:0000313" key="5">
    <source>
        <dbReference type="Proteomes" id="UP000190140"/>
    </source>
</evidence>
<feature type="domain" description="HTH tetR-type" evidence="3">
    <location>
        <begin position="1"/>
        <end position="59"/>
    </location>
</feature>
<feature type="DNA-binding region" description="H-T-H motif" evidence="2">
    <location>
        <begin position="22"/>
        <end position="41"/>
    </location>
</feature>
<dbReference type="PANTHER" id="PTHR43479:SF11">
    <property type="entry name" value="ACREF_ENVCD OPERON REPRESSOR-RELATED"/>
    <property type="match status" value="1"/>
</dbReference>
<evidence type="ECO:0000259" key="3">
    <source>
        <dbReference type="PROSITE" id="PS50977"/>
    </source>
</evidence>
<dbReference type="InterPro" id="IPR001647">
    <property type="entry name" value="HTH_TetR"/>
</dbReference>
<dbReference type="SUPFAM" id="SSF46689">
    <property type="entry name" value="Homeodomain-like"/>
    <property type="match status" value="1"/>
</dbReference>
<organism evidence="4 5">
    <name type="scientific">Alkalithermobacter paradoxus</name>
    <dbReference type="NCBI Taxonomy" id="29349"/>
    <lineage>
        <taxon>Bacteria</taxon>
        <taxon>Bacillati</taxon>
        <taxon>Bacillota</taxon>
        <taxon>Clostridia</taxon>
        <taxon>Peptostreptococcales</taxon>
        <taxon>Tepidibacteraceae</taxon>
        <taxon>Alkalithermobacter</taxon>
    </lineage>
</organism>
<proteinExistence type="predicted"/>
<dbReference type="InterPro" id="IPR050624">
    <property type="entry name" value="HTH-type_Tx_Regulator"/>
</dbReference>
<dbReference type="PRINTS" id="PR00455">
    <property type="entry name" value="HTHTETR"/>
</dbReference>
<gene>
    <name evidence="4" type="primary">betI</name>
    <name evidence="4" type="ORF">CLOTH_17680</name>
</gene>
<dbReference type="GO" id="GO:0003677">
    <property type="term" value="F:DNA binding"/>
    <property type="evidence" value="ECO:0007669"/>
    <property type="project" value="UniProtKB-UniRule"/>
</dbReference>
<dbReference type="PANTHER" id="PTHR43479">
    <property type="entry name" value="ACREF/ENVCD OPERON REPRESSOR-RELATED"/>
    <property type="match status" value="1"/>
</dbReference>
<dbReference type="PROSITE" id="PS50977">
    <property type="entry name" value="HTH_TETR_2"/>
    <property type="match status" value="1"/>
</dbReference>
<dbReference type="Gene3D" id="1.10.357.10">
    <property type="entry name" value="Tetracycline Repressor, domain 2"/>
    <property type="match status" value="1"/>
</dbReference>
<evidence type="ECO:0000256" key="2">
    <source>
        <dbReference type="PROSITE-ProRule" id="PRU00335"/>
    </source>
</evidence>
<keyword evidence="5" id="KW-1185">Reference proteome</keyword>
<reference evidence="4 5" key="1">
    <citation type="submission" date="2017-03" db="EMBL/GenBank/DDBJ databases">
        <title>Genome sequence of Clostridium thermoalcaliphilum DSM 7309.</title>
        <authorList>
            <person name="Poehlein A."/>
            <person name="Daniel R."/>
        </authorList>
    </citation>
    <scope>NUCLEOTIDE SEQUENCE [LARGE SCALE GENOMIC DNA]</scope>
    <source>
        <strain evidence="4 5">DSM 7309</strain>
    </source>
</reference>
<dbReference type="STRING" id="29349.CLOTH_17680"/>
<sequence>MMSYFIEAATKIIDEEGIEAVTIRKVADIAGYNSATLYNYFENIDHLIFFACMKYMKDYALDLPNYIKNSRNSLDKYILIWECFCYHSFNNPKIYYRIFFDKFTHSIEDAVSEYYSIFPEELGEQSEDVLSMLLKHNIYDRCIAALNSCVNENLVRKDDIDEINEMTLLVYQGLLSRILNNQVEYTPQEATKKIVSYIQNIINFYSNDKNKRTT</sequence>
<keyword evidence="1 2" id="KW-0238">DNA-binding</keyword>
<protein>
    <submittedName>
        <fullName evidence="4">HTH-type transcriptional regulator BetI</fullName>
    </submittedName>
</protein>
<dbReference type="Pfam" id="PF00440">
    <property type="entry name" value="TetR_N"/>
    <property type="match status" value="1"/>
</dbReference>
<evidence type="ECO:0000256" key="1">
    <source>
        <dbReference type="ARBA" id="ARBA00023125"/>
    </source>
</evidence>
<dbReference type="Proteomes" id="UP000190140">
    <property type="component" value="Unassembled WGS sequence"/>
</dbReference>
<name>A0A1V4I4Q8_9FIRM</name>
<comment type="caution">
    <text evidence="4">The sequence shown here is derived from an EMBL/GenBank/DDBJ whole genome shotgun (WGS) entry which is preliminary data.</text>
</comment>
<dbReference type="AlphaFoldDB" id="A0A1V4I4Q8"/>
<accession>A0A1V4I4Q8</accession>